<dbReference type="InterPro" id="IPR036322">
    <property type="entry name" value="WD40_repeat_dom_sf"/>
</dbReference>
<dbReference type="AlphaFoldDB" id="A0A8X7VGP9"/>
<dbReference type="InterPro" id="IPR015943">
    <property type="entry name" value="WD40/YVTN_repeat-like_dom_sf"/>
</dbReference>
<accession>A0A8X7VGP9</accession>
<organism evidence="4 5">
    <name type="scientific">Brassica carinata</name>
    <name type="common">Ethiopian mustard</name>
    <name type="synonym">Abyssinian cabbage</name>
    <dbReference type="NCBI Taxonomy" id="52824"/>
    <lineage>
        <taxon>Eukaryota</taxon>
        <taxon>Viridiplantae</taxon>
        <taxon>Streptophyta</taxon>
        <taxon>Embryophyta</taxon>
        <taxon>Tracheophyta</taxon>
        <taxon>Spermatophyta</taxon>
        <taxon>Magnoliopsida</taxon>
        <taxon>eudicotyledons</taxon>
        <taxon>Gunneridae</taxon>
        <taxon>Pentapetalae</taxon>
        <taxon>rosids</taxon>
        <taxon>malvids</taxon>
        <taxon>Brassicales</taxon>
        <taxon>Brassicaceae</taxon>
        <taxon>Brassiceae</taxon>
        <taxon>Brassica</taxon>
    </lineage>
</organism>
<evidence type="ECO:0008006" key="6">
    <source>
        <dbReference type="Google" id="ProtNLM"/>
    </source>
</evidence>
<evidence type="ECO:0000256" key="2">
    <source>
        <dbReference type="ARBA" id="ARBA00022737"/>
    </source>
</evidence>
<reference evidence="4 5" key="1">
    <citation type="submission" date="2020-02" db="EMBL/GenBank/DDBJ databases">
        <authorList>
            <person name="Ma Q."/>
            <person name="Huang Y."/>
            <person name="Song X."/>
            <person name="Pei D."/>
        </authorList>
    </citation>
    <scope>NUCLEOTIDE SEQUENCE [LARGE SCALE GENOMIC DNA]</scope>
    <source>
        <strain evidence="4">Sxm20200214</strain>
        <tissue evidence="4">Leaf</tissue>
    </source>
</reference>
<name>A0A8X7VGP9_BRACI</name>
<protein>
    <recommendedName>
        <fullName evidence="6">Histone-binding protein RBBP4 N-terminal domain-containing protein</fullName>
    </recommendedName>
</protein>
<dbReference type="SUPFAM" id="SSF50978">
    <property type="entry name" value="WD40 repeat-like"/>
    <property type="match status" value="1"/>
</dbReference>
<keyword evidence="1" id="KW-0853">WD repeat</keyword>
<evidence type="ECO:0000256" key="1">
    <source>
        <dbReference type="ARBA" id="ARBA00022574"/>
    </source>
</evidence>
<evidence type="ECO:0000313" key="5">
    <source>
        <dbReference type="Proteomes" id="UP000886595"/>
    </source>
</evidence>
<proteinExistence type="predicted"/>
<dbReference type="SMART" id="SM00320">
    <property type="entry name" value="WD40"/>
    <property type="match status" value="1"/>
</dbReference>
<feature type="compositionally biased region" description="Acidic residues" evidence="3">
    <location>
        <begin position="12"/>
        <end position="21"/>
    </location>
</feature>
<dbReference type="EMBL" id="JAAMPC010000005">
    <property type="protein sequence ID" value="KAG2310858.1"/>
    <property type="molecule type" value="Genomic_DNA"/>
</dbReference>
<dbReference type="PANTHER" id="PTHR22850">
    <property type="entry name" value="WD40 REPEAT FAMILY"/>
    <property type="match status" value="1"/>
</dbReference>
<keyword evidence="5" id="KW-1185">Reference proteome</keyword>
<sequence>MVWDLSRINEEQTVEDAEDGPPELLFTHGGHTAKISDFSWNPCEDWVISSVAEDNILHIWQMAEKIYRDEDDAPREEPLKRS</sequence>
<comment type="caution">
    <text evidence="4">The sequence shown here is derived from an EMBL/GenBank/DDBJ whole genome shotgun (WGS) entry which is preliminary data.</text>
</comment>
<dbReference type="InterPro" id="IPR001680">
    <property type="entry name" value="WD40_rpt"/>
</dbReference>
<dbReference type="InterPro" id="IPR050459">
    <property type="entry name" value="WD_repeat_RBAP46/RBAP48/MSI1"/>
</dbReference>
<evidence type="ECO:0000313" key="4">
    <source>
        <dbReference type="EMBL" id="KAG2310858.1"/>
    </source>
</evidence>
<feature type="region of interest" description="Disordered" evidence="3">
    <location>
        <begin position="1"/>
        <end position="22"/>
    </location>
</feature>
<dbReference type="OrthoDB" id="427795at2759"/>
<gene>
    <name evidence="4" type="ORF">Bca52824_022415</name>
</gene>
<dbReference type="Proteomes" id="UP000886595">
    <property type="component" value="Unassembled WGS sequence"/>
</dbReference>
<evidence type="ECO:0000256" key="3">
    <source>
        <dbReference type="SAM" id="MobiDB-lite"/>
    </source>
</evidence>
<dbReference type="Pfam" id="PF00400">
    <property type="entry name" value="WD40"/>
    <property type="match status" value="1"/>
</dbReference>
<keyword evidence="2" id="KW-0677">Repeat</keyword>
<dbReference type="Gene3D" id="2.130.10.10">
    <property type="entry name" value="YVTN repeat-like/Quinoprotein amine dehydrogenase"/>
    <property type="match status" value="1"/>
</dbReference>